<evidence type="ECO:0000313" key="3">
    <source>
        <dbReference type="Proteomes" id="UP000291831"/>
    </source>
</evidence>
<dbReference type="AlphaFoldDB" id="A0A8B3S0F6"/>
<name>A0A8B3S0F6_9EURY</name>
<evidence type="ECO:0000259" key="1">
    <source>
        <dbReference type="Pfam" id="PF10102"/>
    </source>
</evidence>
<reference evidence="3" key="1">
    <citation type="submission" date="2019-01" db="EMBL/GenBank/DDBJ databases">
        <title>Anaerobic oxidation of ethane by archaea from a marine hydrocarbon seep.</title>
        <authorList>
            <person name="Musat F."/>
        </authorList>
    </citation>
    <scope>NUCLEOTIDE SEQUENCE [LARGE SCALE GENOMIC DNA]</scope>
</reference>
<comment type="caution">
    <text evidence="2">The sequence shown here is derived from an EMBL/GenBank/DDBJ whole genome shotgun (WGS) entry which is preliminary data.</text>
</comment>
<protein>
    <recommendedName>
        <fullName evidence="1">DUF2341 domain-containing protein</fullName>
    </recommendedName>
</protein>
<proteinExistence type="predicted"/>
<dbReference type="Proteomes" id="UP000291831">
    <property type="component" value="Unassembled WGS sequence"/>
</dbReference>
<dbReference type="InterPro" id="IPR018765">
    <property type="entry name" value="DUF2341"/>
</dbReference>
<sequence length="430" mass="47912">MRVKESKQKRNLKMFLALLVAAILLASIVPTVSASEWWDSCWSHLKAITVTENTGSTLTNYQVELTVTYDSDMKNNFDDLRFTNANGTELDYWIESKTDGDSAAVWVEVDSLTASSDTTIYMYYGNSEASSECNGSAVFEFFDDFDAGLGKWNNFGTPTPVTFESIEFHDGWGYSTKGDSWYRSGSYSKALLDVTSGTTVDFRVKQGTGHASWDRFNDIGIGSLQYGYTESSHPEYFTIALRDGSLNDITYQAYNGKTYTKEGTDDHQFHRYSMKYNSSNDQIAYYRDEQLNTTLTADSRPYDTLPFLLAGRDYGSTGTTNYLDWVLVRKYADLEPGAIFGNEEDNPSQGWYLSSTDSGLNKGMYKGSQSGAADSVFVEGFEEVVWIADEPASADVGFPAGDWTGHLRKTGDGDEFEVEIGVWDGIGFDS</sequence>
<organism evidence="2 3">
    <name type="scientific">Candidatus Argoarchaeum ethanivorans</name>
    <dbReference type="NCBI Taxonomy" id="2608793"/>
    <lineage>
        <taxon>Archaea</taxon>
        <taxon>Methanobacteriati</taxon>
        <taxon>Methanobacteriota</taxon>
        <taxon>Stenosarchaea group</taxon>
        <taxon>Methanomicrobia</taxon>
        <taxon>Methanosarcinales</taxon>
        <taxon>Methanosarcinales incertae sedis</taxon>
        <taxon>GOM Arc I cluster</taxon>
        <taxon>Candidatus Argoarchaeum</taxon>
    </lineage>
</organism>
<gene>
    <name evidence="2" type="ORF">AEth_01781</name>
</gene>
<dbReference type="EMBL" id="RPGO01000035">
    <property type="protein sequence ID" value="RZB28779.1"/>
    <property type="molecule type" value="Genomic_DNA"/>
</dbReference>
<evidence type="ECO:0000313" key="2">
    <source>
        <dbReference type="EMBL" id="RZB28779.1"/>
    </source>
</evidence>
<accession>A0A8B3S0F6</accession>
<feature type="domain" description="DUF2341" evidence="1">
    <location>
        <begin position="76"/>
        <end position="153"/>
    </location>
</feature>
<dbReference type="Pfam" id="PF10102">
    <property type="entry name" value="DUF2341"/>
    <property type="match status" value="1"/>
</dbReference>